<dbReference type="AlphaFoldDB" id="A0A6C0EP15"/>
<dbReference type="PROSITE" id="PS51192">
    <property type="entry name" value="HELICASE_ATP_BIND_1"/>
    <property type="match status" value="1"/>
</dbReference>
<dbReference type="Pfam" id="PF04851">
    <property type="entry name" value="ResIII"/>
    <property type="match status" value="1"/>
</dbReference>
<reference evidence="3" key="1">
    <citation type="journal article" date="2020" name="Nature">
        <title>Giant virus diversity and host interactions through global metagenomics.</title>
        <authorList>
            <person name="Schulz F."/>
            <person name="Roux S."/>
            <person name="Paez-Espino D."/>
            <person name="Jungbluth S."/>
            <person name="Walsh D.A."/>
            <person name="Denef V.J."/>
            <person name="McMahon K.D."/>
            <person name="Konstantinidis K.T."/>
            <person name="Eloe-Fadrosh E.A."/>
            <person name="Kyrpides N.C."/>
            <person name="Woyke T."/>
        </authorList>
    </citation>
    <scope>NUCLEOTIDE SEQUENCE</scope>
    <source>
        <strain evidence="3">GVMAG-M-3300009151-50</strain>
    </source>
</reference>
<dbReference type="GO" id="GO:0003677">
    <property type="term" value="F:DNA binding"/>
    <property type="evidence" value="ECO:0007669"/>
    <property type="project" value="InterPro"/>
</dbReference>
<dbReference type="Pfam" id="PF00271">
    <property type="entry name" value="Helicase_C"/>
    <property type="match status" value="1"/>
</dbReference>
<evidence type="ECO:0000313" key="3">
    <source>
        <dbReference type="EMBL" id="QHT30757.1"/>
    </source>
</evidence>
<dbReference type="PANTHER" id="PTHR47396:SF1">
    <property type="entry name" value="ATP-DEPENDENT HELICASE IRC3-RELATED"/>
    <property type="match status" value="1"/>
</dbReference>
<dbReference type="InterPro" id="IPR006935">
    <property type="entry name" value="Helicase/UvrB_N"/>
</dbReference>
<organism evidence="3">
    <name type="scientific">viral metagenome</name>
    <dbReference type="NCBI Taxonomy" id="1070528"/>
    <lineage>
        <taxon>unclassified sequences</taxon>
        <taxon>metagenomes</taxon>
        <taxon>organismal metagenomes</taxon>
    </lineage>
</organism>
<dbReference type="GO" id="GO:0016787">
    <property type="term" value="F:hydrolase activity"/>
    <property type="evidence" value="ECO:0007669"/>
    <property type="project" value="InterPro"/>
</dbReference>
<accession>A0A6C0EP15</accession>
<dbReference type="SMART" id="SM00487">
    <property type="entry name" value="DEXDc"/>
    <property type="match status" value="1"/>
</dbReference>
<dbReference type="GO" id="GO:0005829">
    <property type="term" value="C:cytosol"/>
    <property type="evidence" value="ECO:0007669"/>
    <property type="project" value="TreeGrafter"/>
</dbReference>
<dbReference type="GO" id="GO:0005524">
    <property type="term" value="F:ATP binding"/>
    <property type="evidence" value="ECO:0007669"/>
    <property type="project" value="InterPro"/>
</dbReference>
<dbReference type="SMART" id="SM00490">
    <property type="entry name" value="HELICc"/>
    <property type="match status" value="1"/>
</dbReference>
<sequence length="1029" mass="117316">MVNVSHEELAETKSQPLPPNATLDALRQMRESQCSTSASQSFKLQTSQRFLRRVMSPESPTRNLLMVHGTGSGKSCTAIQVAEEYIIRPEFQDKRVLVLANPSIQENFKAQIFDISRVSVDADGLLLSKQCTGRRYLDMIQRSQSESLRYTDKASQQRVMNLANKIIGEFYEFVGYLTFANVIDRQKLVAKTDNDMKKWIHDTFDNRLIIIDEAHNLKETTETESNKLVSIAIEQILKVANGVTLVLLTATPMYDKFDEILYYFNLFLWNERKLDTNKLVKTSDIFTESGDFKEGKESAFRGWCQDYVSFIRGENPFTFPFRLPPPDLLIALPDRTTDITGQPIKKQRKYLTLTRSFVSPQQAEAIRSVTVKAVSDHRLICMFPGNKTFRETFEKSEGAYKYRDEQFLAPSKVALYSSKFGLITKTIEATTGIVYVYSNVVESGAQLFAMCLEEHGFDPASGNRLLKDTSGEITRGSKGKYVLFTSDISDSDIRKALVRLKRSENADGSDIRVVIASPKVSEGVDFRNVRQIHVLDPWFNMSRIEQVIGRGMRTCSHSLLPFEQQNCTVYLHVCRYPDSTQETVDEYIYRTFVEEKAIRISKVKRVVMESAMDCDLQQAVNSLPADWRGEKRADGTQFLIPQIRNQDQKLVNLPLSAMSAPTFEEGTYEIICNIQESEVDLDHERPLSAILDVKDEVLDKILKLFAKKPIWKKDDLFDEKSMKQYTKSVLSYILQNAIDSGFQLKDKNGRIGHLQAKENVFAFAEGERDTLLDRLVKHESGVSVELPMITPEEPKEQEKAVTPVDIGFSDLSEKRESYSWPSYIKERFKPEVLDWYIADIVLTDKEKVQHLLTLNWSAPPPYAAPLIATVSDGKKLYILGSKNIYNDAKEKITPVGAEEDAYRAWIKNAKDKFVSKKTDLFASIKDGGVIFNIDEKSPDIKRAARAKNIGGRQCTTYQAGLLDKFSEWLVGTGFPEKVKTKKDRCMFLDLLVRESVLSGKDGIFWITPEEYSIFSEDEHRPDLLKRLKD</sequence>
<dbReference type="InterPro" id="IPR001650">
    <property type="entry name" value="Helicase_C-like"/>
</dbReference>
<evidence type="ECO:0000256" key="1">
    <source>
        <dbReference type="SAM" id="MobiDB-lite"/>
    </source>
</evidence>
<protein>
    <recommendedName>
        <fullName evidence="2">Helicase ATP-binding domain-containing protein</fullName>
    </recommendedName>
</protein>
<feature type="compositionally biased region" description="Basic and acidic residues" evidence="1">
    <location>
        <begin position="1"/>
        <end position="11"/>
    </location>
</feature>
<feature type="region of interest" description="Disordered" evidence="1">
    <location>
        <begin position="1"/>
        <end position="20"/>
    </location>
</feature>
<dbReference type="InterPro" id="IPR027417">
    <property type="entry name" value="P-loop_NTPase"/>
</dbReference>
<dbReference type="EMBL" id="MN738912">
    <property type="protein sequence ID" value="QHT30757.1"/>
    <property type="molecule type" value="Genomic_DNA"/>
</dbReference>
<dbReference type="InterPro" id="IPR014001">
    <property type="entry name" value="Helicase_ATP-bd"/>
</dbReference>
<feature type="domain" description="Helicase ATP-binding" evidence="2">
    <location>
        <begin position="55"/>
        <end position="270"/>
    </location>
</feature>
<dbReference type="Gene3D" id="3.40.50.300">
    <property type="entry name" value="P-loop containing nucleotide triphosphate hydrolases"/>
    <property type="match status" value="2"/>
</dbReference>
<dbReference type="InterPro" id="IPR050742">
    <property type="entry name" value="Helicase_Restrict-Modif_Enz"/>
</dbReference>
<dbReference type="PANTHER" id="PTHR47396">
    <property type="entry name" value="TYPE I RESTRICTION ENZYME ECOKI R PROTEIN"/>
    <property type="match status" value="1"/>
</dbReference>
<name>A0A6C0EP15_9ZZZZ</name>
<dbReference type="CDD" id="cd18785">
    <property type="entry name" value="SF2_C"/>
    <property type="match status" value="1"/>
</dbReference>
<proteinExistence type="predicted"/>
<evidence type="ECO:0000259" key="2">
    <source>
        <dbReference type="PROSITE" id="PS51192"/>
    </source>
</evidence>
<dbReference type="SUPFAM" id="SSF52540">
    <property type="entry name" value="P-loop containing nucleoside triphosphate hydrolases"/>
    <property type="match status" value="1"/>
</dbReference>